<dbReference type="PANTHER" id="PTHR36845">
    <property type="entry name" value="HYDROLASE, PUTATIVE (AFU_ORTHOLOGUE AFUA_7G05090)-RELATED"/>
    <property type="match status" value="1"/>
</dbReference>
<feature type="active site" description="Proton donor" evidence="3">
    <location>
        <position position="164"/>
    </location>
</feature>
<comment type="similarity">
    <text evidence="2">Belongs to the glycosyl hydrolase 88 family.</text>
</comment>
<gene>
    <name evidence="5" type="primary">ugl_2</name>
    <name evidence="7" type="ORF">BEI59_03410</name>
    <name evidence="5" type="ORF">BEI61_03244</name>
    <name evidence="6" type="ORF">BEI63_28880</name>
</gene>
<dbReference type="Proteomes" id="UP000094869">
    <property type="component" value="Unassembled WGS sequence"/>
</dbReference>
<dbReference type="GO" id="GO:0102212">
    <property type="term" value="F:unsaturated chondroitin disaccharide hydrolase activity"/>
    <property type="evidence" value="ECO:0007669"/>
    <property type="project" value="UniProtKB-EC"/>
</dbReference>
<feature type="binding site" evidence="4">
    <location>
        <position position="164"/>
    </location>
    <ligand>
        <name>substrate</name>
    </ligand>
</feature>
<dbReference type="EMBL" id="MCGH01000002">
    <property type="protein sequence ID" value="ODM07354.1"/>
    <property type="molecule type" value="Genomic_DNA"/>
</dbReference>
<reference evidence="5 8" key="1">
    <citation type="submission" date="2016-07" db="EMBL/GenBank/DDBJ databases">
        <title>Characterization of isolates of Eisenbergiella tayi derived from blood cultures, using whole genome sequencing.</title>
        <authorList>
            <person name="Burdz T."/>
            <person name="Wiebe D."/>
            <person name="Huynh C."/>
            <person name="Bernard K."/>
        </authorList>
    </citation>
    <scope>NUCLEOTIDE SEQUENCE [LARGE SCALE GENOMIC DNA]</scope>
    <source>
        <strain evidence="5 8">NML 110608</strain>
    </source>
</reference>
<dbReference type="Pfam" id="PF07470">
    <property type="entry name" value="Glyco_hydro_88"/>
    <property type="match status" value="1"/>
</dbReference>
<evidence type="ECO:0000256" key="3">
    <source>
        <dbReference type="PIRSR" id="PIRSR610905-1"/>
    </source>
</evidence>
<dbReference type="PANTHER" id="PTHR36845:SF1">
    <property type="entry name" value="HYDROLASE, PUTATIVE (AFU_ORTHOLOGUE AFUA_7G05090)-RELATED"/>
    <property type="match status" value="1"/>
</dbReference>
<dbReference type="OrthoDB" id="428577at2"/>
<feature type="binding site" evidence="4">
    <location>
        <position position="222"/>
    </location>
    <ligand>
        <name>substrate</name>
    </ligand>
</feature>
<dbReference type="InterPro" id="IPR010905">
    <property type="entry name" value="Glyco_hydro_88"/>
</dbReference>
<feature type="active site" description="Nucleophile" evidence="3">
    <location>
        <position position="104"/>
    </location>
</feature>
<dbReference type="RefSeq" id="WP_044968404.1">
    <property type="nucleotide sequence ID" value="NZ_JAQCZP010000015.1"/>
</dbReference>
<organism evidence="5 8">
    <name type="scientific">Eisenbergiella tayi</name>
    <dbReference type="NCBI Taxonomy" id="1432052"/>
    <lineage>
        <taxon>Bacteria</taxon>
        <taxon>Bacillati</taxon>
        <taxon>Bacillota</taxon>
        <taxon>Clostridia</taxon>
        <taxon>Lachnospirales</taxon>
        <taxon>Lachnospiraceae</taxon>
        <taxon>Eisenbergiella</taxon>
    </lineage>
</organism>
<dbReference type="PATRIC" id="fig|1432052.4.peg.3614"/>
<evidence type="ECO:0000313" key="6">
    <source>
        <dbReference type="EMBL" id="ODR45796.1"/>
    </source>
</evidence>
<evidence type="ECO:0000313" key="5">
    <source>
        <dbReference type="EMBL" id="ODM07354.1"/>
    </source>
</evidence>
<evidence type="ECO:0000313" key="7">
    <source>
        <dbReference type="EMBL" id="ODR54984.1"/>
    </source>
</evidence>
<dbReference type="InterPro" id="IPR052369">
    <property type="entry name" value="UG_Glycosaminoglycan_Hydrolase"/>
</dbReference>
<evidence type="ECO:0000256" key="2">
    <source>
        <dbReference type="ARBA" id="ARBA00038358"/>
    </source>
</evidence>
<dbReference type="GO" id="GO:0000272">
    <property type="term" value="P:polysaccharide catabolic process"/>
    <property type="evidence" value="ECO:0007669"/>
    <property type="project" value="TreeGrafter"/>
</dbReference>
<evidence type="ECO:0000256" key="4">
    <source>
        <dbReference type="PIRSR" id="PIRSR610905-2"/>
    </source>
</evidence>
<dbReference type="Proteomes" id="UP000094067">
    <property type="component" value="Unassembled WGS sequence"/>
</dbReference>
<feature type="binding site" evidence="4">
    <location>
        <position position="240"/>
    </location>
    <ligand>
        <name>substrate</name>
    </ligand>
</feature>
<dbReference type="SUPFAM" id="SSF48208">
    <property type="entry name" value="Six-hairpin glycosidases"/>
    <property type="match status" value="1"/>
</dbReference>
<proteinExistence type="inferred from homology"/>
<dbReference type="EMBL" id="MEHA01000002">
    <property type="protein sequence ID" value="ODR54984.1"/>
    <property type="molecule type" value="Genomic_DNA"/>
</dbReference>
<dbReference type="Gene3D" id="1.50.10.10">
    <property type="match status" value="1"/>
</dbReference>
<name>A0A1E3AF51_9FIRM</name>
<sequence>MQTKEELLQHKEIDGEMLKAAYDKAAELITIATDEFTEKFPSSASIHNFYRPGRNYEWTPGFWTGEVWLAYEKTGDEALKQTAEIEVKDFFRRIKKREGVNHHDMGFLYCPSCVAAYKLTGSETGKEAAIMAADNLMARFQEKGQFFQAWGRLGNKNNYRLIIDCLLNMPLLFWAGELTGDKEYEKKAEAHIKTSMKNIIRDDNSTYHTFFFDVKTGVPEKGVTHQGNRDGSAWARGQAWGIYGSAFAYKFLREEEYADIFCKVTDYFLKHLPKDMIPYWDFDFSDGSAEPRDSSAAAIAACGMLEMSKYLPEEKAAYYTGMAKRLLHALVTECAVTDPAQSNGQLLHGTYARSTPYNTCFNIGVDECVLWGDYFYMEALTRLSRDWDPYWY</sequence>
<evidence type="ECO:0000256" key="1">
    <source>
        <dbReference type="ARBA" id="ARBA00022801"/>
    </source>
</evidence>
<accession>A0A1E3AF51</accession>
<dbReference type="InterPro" id="IPR012341">
    <property type="entry name" value="6hp_glycosidase-like_sf"/>
</dbReference>
<keyword evidence="5" id="KW-0326">Glycosidase</keyword>
<protein>
    <submittedName>
        <fullName evidence="6">Glucoronyl hydrolase</fullName>
    </submittedName>
    <submittedName>
        <fullName evidence="5">Unsaturated chondroitin disaccharide hydrolase</fullName>
        <ecNumber evidence="5">3.2.1.180</ecNumber>
    </submittedName>
</protein>
<dbReference type="Proteomes" id="UP000094271">
    <property type="component" value="Unassembled WGS sequence"/>
</dbReference>
<dbReference type="InterPro" id="IPR008928">
    <property type="entry name" value="6-hairpin_glycosidase_sf"/>
</dbReference>
<keyword evidence="1 5" id="KW-0378">Hydrolase</keyword>
<evidence type="ECO:0000313" key="10">
    <source>
        <dbReference type="Proteomes" id="UP000094869"/>
    </source>
</evidence>
<keyword evidence="10" id="KW-1185">Reference proteome</keyword>
<feature type="binding site" evidence="4">
    <location>
        <position position="236"/>
    </location>
    <ligand>
        <name>substrate</name>
    </ligand>
</feature>
<evidence type="ECO:0000313" key="9">
    <source>
        <dbReference type="Proteomes" id="UP000094271"/>
    </source>
</evidence>
<dbReference type="EMBL" id="MEHD01000051">
    <property type="protein sequence ID" value="ODR45796.1"/>
    <property type="molecule type" value="Genomic_DNA"/>
</dbReference>
<feature type="binding site" evidence="4">
    <location>
        <position position="104"/>
    </location>
    <ligand>
        <name>substrate</name>
    </ligand>
</feature>
<evidence type="ECO:0000313" key="8">
    <source>
        <dbReference type="Proteomes" id="UP000094067"/>
    </source>
</evidence>
<reference evidence="7 9" key="3">
    <citation type="submission" date="2016-08" db="EMBL/GenBank/DDBJ databases">
        <authorList>
            <person name="Seilhamer J.J."/>
        </authorList>
    </citation>
    <scope>NUCLEOTIDE SEQUENCE [LARGE SCALE GENOMIC DNA]</scope>
    <source>
        <strain evidence="7 9">NML150140-1</strain>
    </source>
</reference>
<dbReference type="GO" id="GO:0052757">
    <property type="term" value="F:chondroitin hydrolase activity"/>
    <property type="evidence" value="ECO:0007669"/>
    <property type="project" value="TreeGrafter"/>
</dbReference>
<comment type="caution">
    <text evidence="5">The sequence shown here is derived from an EMBL/GenBank/DDBJ whole genome shotgun (WGS) entry which is preliminary data.</text>
</comment>
<dbReference type="AlphaFoldDB" id="A0A1E3AF51"/>
<reference evidence="6 10" key="2">
    <citation type="submission" date="2016-08" db="EMBL/GenBank/DDBJ databases">
        <title>Characterization of Isolates of Eisenbergiella tayi Derived from Blood Cultures, Using Whole Genome Sequencing.</title>
        <authorList>
            <person name="Bernier A.-M."/>
            <person name="Burdz T."/>
            <person name="Wiebe D."/>
            <person name="Bernard K."/>
        </authorList>
    </citation>
    <scope>NUCLEOTIDE SEQUENCE [LARGE SCALE GENOMIC DNA]</scope>
    <source>
        <strain evidence="6 10">NML120146</strain>
    </source>
</reference>
<feature type="binding site" evidence="4">
    <location>
        <position position="224"/>
    </location>
    <ligand>
        <name>substrate</name>
    </ligand>
</feature>
<dbReference type="EC" id="3.2.1.180" evidence="5"/>